<organism evidence="1 2">
    <name type="scientific">Kribbella yunnanensis</name>
    <dbReference type="NCBI Taxonomy" id="190194"/>
    <lineage>
        <taxon>Bacteria</taxon>
        <taxon>Bacillati</taxon>
        <taxon>Actinomycetota</taxon>
        <taxon>Actinomycetes</taxon>
        <taxon>Propionibacteriales</taxon>
        <taxon>Kribbellaceae</taxon>
        <taxon>Kribbella</taxon>
    </lineage>
</organism>
<accession>A0ABP4UNI3</accession>
<dbReference type="Proteomes" id="UP001500280">
    <property type="component" value="Unassembled WGS sequence"/>
</dbReference>
<evidence type="ECO:0000313" key="2">
    <source>
        <dbReference type="Proteomes" id="UP001500280"/>
    </source>
</evidence>
<reference evidence="2" key="1">
    <citation type="journal article" date="2019" name="Int. J. Syst. Evol. Microbiol.">
        <title>The Global Catalogue of Microorganisms (GCM) 10K type strain sequencing project: providing services to taxonomists for standard genome sequencing and annotation.</title>
        <authorList>
            <consortium name="The Broad Institute Genomics Platform"/>
            <consortium name="The Broad Institute Genome Sequencing Center for Infectious Disease"/>
            <person name="Wu L."/>
            <person name="Ma J."/>
        </authorList>
    </citation>
    <scope>NUCLEOTIDE SEQUENCE [LARGE SCALE GENOMIC DNA]</scope>
    <source>
        <strain evidence="2">JCM 14307</strain>
    </source>
</reference>
<name>A0ABP4UNI3_9ACTN</name>
<keyword evidence="2" id="KW-1185">Reference proteome</keyword>
<dbReference type="RefSeq" id="WP_344160149.1">
    <property type="nucleotide sequence ID" value="NZ_BAAANF010000021.1"/>
</dbReference>
<dbReference type="EMBL" id="BAAANF010000021">
    <property type="protein sequence ID" value="GAA1707049.1"/>
    <property type="molecule type" value="Genomic_DNA"/>
</dbReference>
<evidence type="ECO:0000313" key="1">
    <source>
        <dbReference type="EMBL" id="GAA1707049.1"/>
    </source>
</evidence>
<protein>
    <submittedName>
        <fullName evidence="1">Uncharacterized protein</fullName>
    </submittedName>
</protein>
<sequence length="170" mass="18550">MVDEIISVSAANVLGRAQTNLRDAVDGLDRILQAVRSELSDSGYDEPAGRPASPYRSTLAATQLDLVELLGRLRSTADILEVLTATRQVGPTAARRAEAPSAIPLARVSVATQHRLKVIQDALKVDEQEACERSVATQAYVDDRLRAGWQFFVTRGRERRSVTFPGQHAV</sequence>
<proteinExistence type="predicted"/>
<comment type="caution">
    <text evidence="1">The sequence shown here is derived from an EMBL/GenBank/DDBJ whole genome shotgun (WGS) entry which is preliminary data.</text>
</comment>
<gene>
    <name evidence="1" type="ORF">GCM10009745_63630</name>
</gene>